<keyword evidence="4 6" id="KW-0808">Transferase</keyword>
<dbReference type="InterPro" id="IPR000312">
    <property type="entry name" value="Glycosyl_Trfase_fam3"/>
</dbReference>
<comment type="caution">
    <text evidence="6">The sequence shown here is derived from an EMBL/GenBank/DDBJ whole genome shotgun (WGS) entry which is preliminary data.</text>
</comment>
<dbReference type="InterPro" id="IPR017872">
    <property type="entry name" value="Pyrmidine_PPase_CS"/>
</dbReference>
<evidence type="ECO:0000313" key="6">
    <source>
        <dbReference type="EMBL" id="MBD3916451.1"/>
    </source>
</evidence>
<evidence type="ECO:0000256" key="3">
    <source>
        <dbReference type="ARBA" id="ARBA00022676"/>
    </source>
</evidence>
<evidence type="ECO:0000256" key="4">
    <source>
        <dbReference type="ARBA" id="ARBA00022679"/>
    </source>
</evidence>
<evidence type="ECO:0000259" key="5">
    <source>
        <dbReference type="SMART" id="SM00941"/>
    </source>
</evidence>
<dbReference type="Pfam" id="PF02885">
    <property type="entry name" value="Glycos_trans_3N"/>
    <property type="match status" value="1"/>
</dbReference>
<dbReference type="Proteomes" id="UP000649289">
    <property type="component" value="Unassembled WGS sequence"/>
</dbReference>
<dbReference type="InterPro" id="IPR035902">
    <property type="entry name" value="Nuc_phospho_transferase"/>
</dbReference>
<dbReference type="SMART" id="SM00941">
    <property type="entry name" value="PYNP_C"/>
    <property type="match status" value="1"/>
</dbReference>
<evidence type="ECO:0000256" key="2">
    <source>
        <dbReference type="ARBA" id="ARBA00011738"/>
    </source>
</evidence>
<proteinExistence type="inferred from homology"/>
<dbReference type="InterPro" id="IPR036320">
    <property type="entry name" value="Glycosyl_Trfase_fam3_N_dom_sf"/>
</dbReference>
<dbReference type="Pfam" id="PF00591">
    <property type="entry name" value="Glycos_transf_3"/>
    <property type="match status" value="1"/>
</dbReference>
<dbReference type="PROSITE" id="PS00647">
    <property type="entry name" value="THYMID_PHOSPHORYLASE"/>
    <property type="match status" value="1"/>
</dbReference>
<evidence type="ECO:0000313" key="7">
    <source>
        <dbReference type="Proteomes" id="UP000649289"/>
    </source>
</evidence>
<dbReference type="InterPro" id="IPR000053">
    <property type="entry name" value="Thymidine/pyrmidine_PPase"/>
</dbReference>
<dbReference type="GO" id="GO:0009032">
    <property type="term" value="F:thymidine phosphorylase activity"/>
    <property type="evidence" value="ECO:0007669"/>
    <property type="project" value="UniProtKB-EC"/>
</dbReference>
<evidence type="ECO:0000256" key="1">
    <source>
        <dbReference type="ARBA" id="ARBA00006915"/>
    </source>
</evidence>
<dbReference type="SUPFAM" id="SSF47648">
    <property type="entry name" value="Nucleoside phosphorylase/phosphoribosyltransferase N-terminal domain"/>
    <property type="match status" value="1"/>
</dbReference>
<dbReference type="SUPFAM" id="SSF54680">
    <property type="entry name" value="Pyrimidine nucleoside phosphorylase C-terminal domain"/>
    <property type="match status" value="1"/>
</dbReference>
<dbReference type="EMBL" id="JACXYY010000007">
    <property type="protein sequence ID" value="MBD3916451.1"/>
    <property type="molecule type" value="Genomic_DNA"/>
</dbReference>
<dbReference type="SUPFAM" id="SSF52418">
    <property type="entry name" value="Nucleoside phosphorylase/phosphoribosyltransferase catalytic domain"/>
    <property type="match status" value="1"/>
</dbReference>
<dbReference type="InterPro" id="IPR018090">
    <property type="entry name" value="Pyrmidine_PPas_bac/euk"/>
</dbReference>
<gene>
    <name evidence="6" type="ORF">IEZ25_17675</name>
</gene>
<dbReference type="Pfam" id="PF07831">
    <property type="entry name" value="PYNP_C"/>
    <property type="match status" value="1"/>
</dbReference>
<accession>A0ABR8MK91</accession>
<dbReference type="PANTHER" id="PTHR10515:SF0">
    <property type="entry name" value="THYMIDINE PHOSPHORYLASE"/>
    <property type="match status" value="1"/>
</dbReference>
<comment type="similarity">
    <text evidence="1">Belongs to the thymidine/pyrimidine-nucleoside phosphorylase family.</text>
</comment>
<dbReference type="NCBIfam" id="NF004490">
    <property type="entry name" value="PRK05820.1"/>
    <property type="match status" value="1"/>
</dbReference>
<dbReference type="InterPro" id="IPR013102">
    <property type="entry name" value="PYNP_C"/>
</dbReference>
<dbReference type="Gene3D" id="3.90.1170.30">
    <property type="entry name" value="Pyrimidine nucleoside phosphorylase-like, C-terminal domain"/>
    <property type="match status" value="1"/>
</dbReference>
<feature type="domain" description="Pyrimidine nucleoside phosphorylase C-terminal" evidence="5">
    <location>
        <begin position="376"/>
        <end position="447"/>
    </location>
</feature>
<dbReference type="EC" id="2.4.2.4" evidence="6"/>
<keyword evidence="7" id="KW-1185">Reference proteome</keyword>
<sequence length="465" mass="48345">MTGEPRPPAITPSRGLAELVRSVSSFPLPSSHTIDLGDPVSRQSVPQLLNRKRHGEELTPAEIRGLVEGYVAGEVAHEQMAAFCMAVCCWGASEAETVALTGAVIDSGHRHDLSALGRPAVDKHSTGGVGDKISLPLVPLVVACGAVVPQTAGRALGHTGGTLDKMESYLGWRARLTPDEQHRILTEVGGVISGQSDDLAPADRLMYALRDITGTVESVPLIVASVLGKKIAEGTQGLVLDVKVGSGAFMKDLDQATELARALVGTATRFGVATSALLTDMSTPLGLTVGNALEVREAVEVLQGGGPSDVVELTLALAREMVRHAGIDVDPATKLADGSAYDVWRRMVAAQGGDPDQTLPTATHVEHVVATTEGHLVLDAWEVAAVGRAAGTGRERKEDEVDLTAGVELLVSAGTRVSAGQQVARVHSSSPDRMAAAMSLTDAIAATTPEAPSPPPHDRVLARIG</sequence>
<dbReference type="Gene3D" id="3.40.1030.10">
    <property type="entry name" value="Nucleoside phosphorylase/phosphoribosyltransferase catalytic domain"/>
    <property type="match status" value="1"/>
</dbReference>
<protein>
    <submittedName>
        <fullName evidence="6">Thymidine phosphorylase</fullName>
        <ecNumber evidence="6">2.4.2.4</ecNumber>
    </submittedName>
</protein>
<reference evidence="6 7" key="1">
    <citation type="submission" date="2020-09" db="EMBL/GenBank/DDBJ databases">
        <title>novel species in genus Nocardioides.</title>
        <authorList>
            <person name="Zhang G."/>
        </authorList>
    </citation>
    <scope>NUCLEOTIDE SEQUENCE [LARGE SCALE GENOMIC DNA]</scope>
    <source>
        <strain evidence="6 7">19197</strain>
    </source>
</reference>
<dbReference type="NCBIfam" id="TIGR02644">
    <property type="entry name" value="Y_phosphoryl"/>
    <property type="match status" value="1"/>
</dbReference>
<dbReference type="PIRSF" id="PIRSF000478">
    <property type="entry name" value="TP_PyNP"/>
    <property type="match status" value="1"/>
</dbReference>
<name>A0ABR8MK91_9ACTN</name>
<organism evidence="6 7">
    <name type="scientific">Nocardioides hwasunensis</name>
    <dbReference type="NCBI Taxonomy" id="397258"/>
    <lineage>
        <taxon>Bacteria</taxon>
        <taxon>Bacillati</taxon>
        <taxon>Actinomycetota</taxon>
        <taxon>Actinomycetes</taxon>
        <taxon>Propionibacteriales</taxon>
        <taxon>Nocardioidaceae</taxon>
        <taxon>Nocardioides</taxon>
    </lineage>
</organism>
<dbReference type="PANTHER" id="PTHR10515">
    <property type="entry name" value="THYMIDINE PHOSPHORYLASE"/>
    <property type="match status" value="1"/>
</dbReference>
<dbReference type="InterPro" id="IPR036566">
    <property type="entry name" value="PYNP-like_C_sf"/>
</dbReference>
<comment type="subunit">
    <text evidence="2">Homodimer.</text>
</comment>
<dbReference type="Gene3D" id="1.20.970.10">
    <property type="entry name" value="Transferase, Pyrimidine Nucleoside Phosphorylase, Chain C"/>
    <property type="match status" value="1"/>
</dbReference>
<dbReference type="InterPro" id="IPR017459">
    <property type="entry name" value="Glycosyl_Trfase_fam3_N_dom"/>
</dbReference>
<keyword evidence="3 6" id="KW-0328">Glycosyltransferase</keyword>